<dbReference type="InterPro" id="IPR003812">
    <property type="entry name" value="Fido"/>
</dbReference>
<dbReference type="InterPro" id="IPR036597">
    <property type="entry name" value="Fido-like_dom_sf"/>
</dbReference>
<keyword evidence="3" id="KW-0547">Nucleotide-binding</keyword>
<keyword evidence="1" id="KW-0808">Transferase</keyword>
<keyword evidence="4" id="KW-0067">ATP-binding</keyword>
<dbReference type="NCBIfam" id="NF033856">
    <property type="entry name" value="T4SS_effec_BID"/>
    <property type="match status" value="1"/>
</dbReference>
<dbReference type="RefSeq" id="WP_220716540.1">
    <property type="nucleotide sequence ID" value="NZ_JAIFRO010000001.1"/>
</dbReference>
<dbReference type="InterPro" id="IPR040548">
    <property type="entry name" value="BepA_ID"/>
</dbReference>
<reference evidence="9 10" key="1">
    <citation type="submission" date="2021-08" db="EMBL/GenBank/DDBJ databases">
        <title>Bartonella raoulti 094 sp. nov.</title>
        <authorList>
            <person name="Zgheib R."/>
            <person name="Hammoud A."/>
        </authorList>
    </citation>
    <scope>NUCLEOTIDE SEQUENCE [LARGE SCALE GENOMIC DNA]</scope>
    <source>
        <strain evidence="9 10">094</strain>
    </source>
</reference>
<dbReference type="Gene3D" id="1.10.3290.10">
    <property type="entry name" value="Fido-like domain"/>
    <property type="match status" value="1"/>
</dbReference>
<evidence type="ECO:0000256" key="5">
    <source>
        <dbReference type="ARBA" id="ARBA00034531"/>
    </source>
</evidence>
<feature type="domain" description="Fido" evidence="8">
    <location>
        <begin position="50"/>
        <end position="203"/>
    </location>
</feature>
<evidence type="ECO:0000256" key="3">
    <source>
        <dbReference type="ARBA" id="ARBA00022741"/>
    </source>
</evidence>
<comment type="catalytic activity">
    <reaction evidence="7">
        <text>L-tyrosyl-[protein] + ATP = O-(5'-adenylyl)-L-tyrosyl-[protein] + diphosphate</text>
        <dbReference type="Rhea" id="RHEA:54288"/>
        <dbReference type="Rhea" id="RHEA-COMP:10136"/>
        <dbReference type="Rhea" id="RHEA-COMP:13846"/>
        <dbReference type="ChEBI" id="CHEBI:30616"/>
        <dbReference type="ChEBI" id="CHEBI:33019"/>
        <dbReference type="ChEBI" id="CHEBI:46858"/>
        <dbReference type="ChEBI" id="CHEBI:83624"/>
        <dbReference type="EC" id="2.7.7.108"/>
    </reaction>
</comment>
<dbReference type="Pfam" id="PF02661">
    <property type="entry name" value="Fic"/>
    <property type="match status" value="1"/>
</dbReference>
<keyword evidence="2" id="KW-0548">Nucleotidyltransferase</keyword>
<evidence type="ECO:0000256" key="6">
    <source>
        <dbReference type="ARBA" id="ARBA00047939"/>
    </source>
</evidence>
<dbReference type="EC" id="2.7.7.108" evidence="5"/>
<proteinExistence type="predicted"/>
<comment type="catalytic activity">
    <reaction evidence="6">
        <text>L-threonyl-[protein] + ATP = 3-O-(5'-adenylyl)-L-threonyl-[protein] + diphosphate</text>
        <dbReference type="Rhea" id="RHEA:54292"/>
        <dbReference type="Rhea" id="RHEA-COMP:11060"/>
        <dbReference type="Rhea" id="RHEA-COMP:13847"/>
        <dbReference type="ChEBI" id="CHEBI:30013"/>
        <dbReference type="ChEBI" id="CHEBI:30616"/>
        <dbReference type="ChEBI" id="CHEBI:33019"/>
        <dbReference type="ChEBI" id="CHEBI:138113"/>
        <dbReference type="EC" id="2.7.7.108"/>
    </reaction>
</comment>
<dbReference type="SUPFAM" id="SSF140931">
    <property type="entry name" value="Fic-like"/>
    <property type="match status" value="1"/>
</dbReference>
<evidence type="ECO:0000313" key="10">
    <source>
        <dbReference type="Proteomes" id="UP000746918"/>
    </source>
</evidence>
<evidence type="ECO:0000256" key="4">
    <source>
        <dbReference type="ARBA" id="ARBA00022840"/>
    </source>
</evidence>
<gene>
    <name evidence="9" type="ORF">K3248_01195</name>
</gene>
<dbReference type="Gene3D" id="2.40.50.140">
    <property type="entry name" value="Nucleic acid-binding proteins"/>
    <property type="match status" value="1"/>
</dbReference>
<dbReference type="Proteomes" id="UP000746918">
    <property type="component" value="Unassembled WGS sequence"/>
</dbReference>
<dbReference type="PANTHER" id="PTHR39560:SF1">
    <property type="entry name" value="PROTEIN ADENYLYLTRANSFERASE FIC-RELATED"/>
    <property type="match status" value="1"/>
</dbReference>
<protein>
    <recommendedName>
        <fullName evidence="5">protein adenylyltransferase</fullName>
        <ecNumber evidence="5">2.7.7.108</ecNumber>
    </recommendedName>
</protein>
<accession>A0ABS7I3I9</accession>
<evidence type="ECO:0000256" key="7">
    <source>
        <dbReference type="ARBA" id="ARBA00048696"/>
    </source>
</evidence>
<dbReference type="Pfam" id="PF18543">
    <property type="entry name" value="ID"/>
    <property type="match status" value="1"/>
</dbReference>
<keyword evidence="10" id="KW-1185">Reference proteome</keyword>
<sequence length="532" mass="60200">MLENNYLYKNGKALKNIYGIKDPKTLYERSAHEASKAAVNLRHEPPPQKFDANYLKQIHWSFFYKTFEWAGKTRDQSFTFLDGSTARMPAMRPKGYEIPFAIGQQIPKKLKQLEHSLTAKNNLKDLSRAEFAEQAAEVFLTLDNIHAFRKGNGRTNRMFLEKLGQAAGHRIDFSVITKERMVQSSVEAMQYGNSQPMKDLFEDATHPQKILLLKEFISQMKDAGLDKINEHVVVTAKEGTTYDGIFLGASAEGFVMQVKDGFVVGSKDDLKPEQVKTLQNGAHICFQKSNVQPITETLIPEETLAPLTHEELFERVASNPFVEESRKNVEACAKIVYGSRKTLSAKLDILTADPSLGQQFADEIHQNPHSVSKLAGGKMWNMKTPDRRQAEAHVTQLCEALKNYATAARQTREDVLDHHKKEQNRLKNSVEKPDKDLQTLFSLSAEQQREALSQSVPLQQKLHHFSRMLHNRLSSDNRTAIKENDHTRLAAMLGISESKAREISQVQKQTKEAQSQIRTLKTSRSSLLALTG</sequence>
<dbReference type="PANTHER" id="PTHR39560">
    <property type="entry name" value="PROTEIN ADENYLYLTRANSFERASE FIC-RELATED"/>
    <property type="match status" value="1"/>
</dbReference>
<comment type="caution">
    <text evidence="9">The sequence shown here is derived from an EMBL/GenBank/DDBJ whole genome shotgun (WGS) entry which is preliminary data.</text>
</comment>
<name>A0ABS7I3I9_9HYPH</name>
<evidence type="ECO:0000313" key="9">
    <source>
        <dbReference type="EMBL" id="MBX4335233.1"/>
    </source>
</evidence>
<evidence type="ECO:0000256" key="2">
    <source>
        <dbReference type="ARBA" id="ARBA00022695"/>
    </source>
</evidence>
<evidence type="ECO:0000259" key="8">
    <source>
        <dbReference type="PROSITE" id="PS51459"/>
    </source>
</evidence>
<dbReference type="InterPro" id="IPR012340">
    <property type="entry name" value="NA-bd_OB-fold"/>
</dbReference>
<organism evidence="9 10">
    <name type="scientific">Bartonella raoultii</name>
    <dbReference type="NCBI Taxonomy" id="1457020"/>
    <lineage>
        <taxon>Bacteria</taxon>
        <taxon>Pseudomonadati</taxon>
        <taxon>Pseudomonadota</taxon>
        <taxon>Alphaproteobacteria</taxon>
        <taxon>Hyphomicrobiales</taxon>
        <taxon>Bartonellaceae</taxon>
        <taxon>Bartonella</taxon>
    </lineage>
</organism>
<dbReference type="PROSITE" id="PS51459">
    <property type="entry name" value="FIDO"/>
    <property type="match status" value="1"/>
</dbReference>
<evidence type="ECO:0000256" key="1">
    <source>
        <dbReference type="ARBA" id="ARBA00022679"/>
    </source>
</evidence>
<dbReference type="EMBL" id="JAIFRO010000001">
    <property type="protein sequence ID" value="MBX4335233.1"/>
    <property type="molecule type" value="Genomic_DNA"/>
</dbReference>